<evidence type="ECO:0000313" key="2">
    <source>
        <dbReference type="Proteomes" id="UP000296049"/>
    </source>
</evidence>
<dbReference type="GO" id="GO:0060271">
    <property type="term" value="P:cilium assembly"/>
    <property type="evidence" value="ECO:0007669"/>
    <property type="project" value="TreeGrafter"/>
</dbReference>
<proteinExistence type="predicted"/>
<accession>R0KXA5</accession>
<dbReference type="SUPFAM" id="SSF69322">
    <property type="entry name" value="Tricorn protease domain 2"/>
    <property type="match status" value="1"/>
</dbReference>
<dbReference type="InterPro" id="IPR028236">
    <property type="entry name" value="CPLANE1"/>
</dbReference>
<dbReference type="GO" id="GO:0035869">
    <property type="term" value="C:ciliary transition zone"/>
    <property type="evidence" value="ECO:0007669"/>
    <property type="project" value="TreeGrafter"/>
</dbReference>
<dbReference type="PANTHER" id="PTHR14492:SF4">
    <property type="entry name" value="CILIOGENESIS AND PLANAR POLARITY EFFECTOR 1"/>
    <property type="match status" value="1"/>
</dbReference>
<keyword evidence="1" id="KW-0812">Transmembrane</keyword>
<dbReference type="PANTHER" id="PTHR14492">
    <property type="entry name" value="JBTS17"/>
    <property type="match status" value="1"/>
</dbReference>
<feature type="non-terminal residue" evidence="1">
    <location>
        <position position="1070"/>
    </location>
</feature>
<keyword evidence="2" id="KW-1185">Reference proteome</keyword>
<dbReference type="Proteomes" id="UP000296049">
    <property type="component" value="Unassembled WGS sequence"/>
</dbReference>
<organism evidence="1 2">
    <name type="scientific">Anas platyrhynchos</name>
    <name type="common">Mallard</name>
    <name type="synonym">Anas boschas</name>
    <dbReference type="NCBI Taxonomy" id="8839"/>
    <lineage>
        <taxon>Eukaryota</taxon>
        <taxon>Metazoa</taxon>
        <taxon>Chordata</taxon>
        <taxon>Craniata</taxon>
        <taxon>Vertebrata</taxon>
        <taxon>Euteleostomi</taxon>
        <taxon>Archelosauria</taxon>
        <taxon>Archosauria</taxon>
        <taxon>Dinosauria</taxon>
        <taxon>Saurischia</taxon>
        <taxon>Theropoda</taxon>
        <taxon>Coelurosauria</taxon>
        <taxon>Aves</taxon>
        <taxon>Neognathae</taxon>
        <taxon>Galloanserae</taxon>
        <taxon>Anseriformes</taxon>
        <taxon>Anatidae</taxon>
        <taxon>Anatinae</taxon>
        <taxon>Anas</taxon>
    </lineage>
</organism>
<sequence length="1070" mass="121723">MEIKLDVLISTSIKQRKPWTRISWIGQEKEAVFLLDDKHINEINLPSGKTKKKIPRLQSLLKNVVVLTTSGNGAWLAGILTTGELFLWNKDQDCLKIIPAIEESRKVVVAAQECLMRLYLYVSGDGRKALLTTPTACVFLWESTEHENEPSYRSSSGHWTQILSDESVMLPSTEEKEIGVHAAFIQNEVLGDCCLCSFVFYSEECLVLTFLILRWHEYSFKYVSSLPYQIHWVQQTCSLVNLIPQCVPVKSRGALLSAFARDGLLLAVAVNQNDPKATQILFLNTLNFVTVSGSLKGCSSKSSTVPSKFIRSYWVGDMSWTPDSLFLACMLKRGSLILLTCMGELLTLITSGCSVEFGPAEFIPFHPLITYRQHHSCQDSSQTLGSSASESDLMRQRFSVASHSRLPYLIVSDGYMITVLRLPNNLTPAGFLRSLLLDSTQRLENVRRNLVNSKSKGRHLHMRSLLSLKASLLRHTQNHNSINPNIPKFLEEDTTEMSEKTMDLLDCEEESDDENHFHNSSSSCISQRIPSFVGKADQGHLEFASMFDTIHAKDNAEEKDNISVELHSIQKNLLAAWQIGVLKNMQEKDTFLNYTVSCITHFFNILQFVKCSLLNQDALLCKSVKNTHWIHYVLKYFQQYLTVLHWHSRGSLTGHVAKLTLQTLKLMLVQQQDLLFSRNLFACFCLLKMVSHTLSSICIPQYENFLASPDGRSPVELDSLVVPIFLLLDDSATQKFSSLKSLLREPPRAVNYDEKTEKRLVVLWRLLYKKVVWYQMQLSRKAYKNAEEESVVSLLLSHIQATLQSSGVALEQHLKINSVAGEENFLLGSYRESVDVWKRSLCEIKAKGGKRACFLQTRYYLAILFCHLYHYNLCEAQGLCDHLVQEILRRSQVSMKQMEKFSDSKYSQHELWMITDVHTETAMAVIRSMARFMAAYFTDQPLYIFPPHNVDILHPLHIEPDISSRIIPLQHCLVARAVRDQNLSSVWTAEYALDLLFVGGLIPEAVWLTHRLGNWKLSVSIGVAYLLYCQNSNEFSRLKNTEHHLPLSISPVQTFKEKLQSLLGQPVTSE</sequence>
<gene>
    <name evidence="1" type="ORF">Anapl_14723</name>
</gene>
<evidence type="ECO:0000313" key="1">
    <source>
        <dbReference type="EMBL" id="EOA97903.1"/>
    </source>
</evidence>
<name>R0KXA5_ANAPL</name>
<protein>
    <submittedName>
        <fullName evidence="1">Transmembrane protein ENSP00000382582</fullName>
    </submittedName>
</protein>
<keyword evidence="1" id="KW-0472">Membrane</keyword>
<dbReference type="AlphaFoldDB" id="R0KXA5"/>
<dbReference type="EMBL" id="KB743584">
    <property type="protein sequence ID" value="EOA97903.1"/>
    <property type="molecule type" value="Genomic_DNA"/>
</dbReference>
<reference evidence="2" key="1">
    <citation type="journal article" date="2013" name="Nat. Genet.">
        <title>The duck genome and transcriptome provide insight into an avian influenza virus reservoir species.</title>
        <authorList>
            <person name="Huang Y."/>
            <person name="Li Y."/>
            <person name="Burt D.W."/>
            <person name="Chen H."/>
            <person name="Zhang Y."/>
            <person name="Qian W."/>
            <person name="Kim H."/>
            <person name="Gan S."/>
            <person name="Zhao Y."/>
            <person name="Li J."/>
            <person name="Yi K."/>
            <person name="Feng H."/>
            <person name="Zhu P."/>
            <person name="Li B."/>
            <person name="Liu Q."/>
            <person name="Fairley S."/>
            <person name="Magor K.E."/>
            <person name="Du Z."/>
            <person name="Hu X."/>
            <person name="Goodman L."/>
            <person name="Tafer H."/>
            <person name="Vignal A."/>
            <person name="Lee T."/>
            <person name="Kim K.W."/>
            <person name="Sheng Z."/>
            <person name="An Y."/>
            <person name="Searle S."/>
            <person name="Herrero J."/>
            <person name="Groenen M.A."/>
            <person name="Crooijmans R.P."/>
            <person name="Faraut T."/>
            <person name="Cai Q."/>
            <person name="Webster R.G."/>
            <person name="Aldridge J.R."/>
            <person name="Warren W.C."/>
            <person name="Bartschat S."/>
            <person name="Kehr S."/>
            <person name="Marz M."/>
            <person name="Stadler P.F."/>
            <person name="Smith J."/>
            <person name="Kraus R.H."/>
            <person name="Zhao Y."/>
            <person name="Ren L."/>
            <person name="Fei J."/>
            <person name="Morisson M."/>
            <person name="Kaiser P."/>
            <person name="Griffin D.K."/>
            <person name="Rao M."/>
            <person name="Pitel F."/>
            <person name="Wang J."/>
            <person name="Li N."/>
        </authorList>
    </citation>
    <scope>NUCLEOTIDE SEQUENCE [LARGE SCALE GENOMIC DNA]</scope>
</reference>